<organism evidence="2 3">
    <name type="scientific">Pseudomonas putida</name>
    <name type="common">Arthrobacter siderocapsulatus</name>
    <dbReference type="NCBI Taxonomy" id="303"/>
    <lineage>
        <taxon>Bacteria</taxon>
        <taxon>Pseudomonadati</taxon>
        <taxon>Pseudomonadota</taxon>
        <taxon>Gammaproteobacteria</taxon>
        <taxon>Pseudomonadales</taxon>
        <taxon>Pseudomonadaceae</taxon>
        <taxon>Pseudomonas</taxon>
    </lineage>
</organism>
<gene>
    <name evidence="2" type="ORF">NCTC7914_00070</name>
</gene>
<evidence type="ECO:0000313" key="2">
    <source>
        <dbReference type="EMBL" id="SUD66044.1"/>
    </source>
</evidence>
<dbReference type="Proteomes" id="UP000254602">
    <property type="component" value="Unassembled WGS sequence"/>
</dbReference>
<name>A0A379KEX3_PSEPU</name>
<dbReference type="SUPFAM" id="SSF52266">
    <property type="entry name" value="SGNH hydrolase"/>
    <property type="match status" value="1"/>
</dbReference>
<dbReference type="InterPro" id="IPR036514">
    <property type="entry name" value="SGNH_hydro_sf"/>
</dbReference>
<dbReference type="AlphaFoldDB" id="A0A379KEX3"/>
<dbReference type="Gene3D" id="3.40.50.1110">
    <property type="entry name" value="SGNH hydrolase"/>
    <property type="match status" value="1"/>
</dbReference>
<evidence type="ECO:0000313" key="3">
    <source>
        <dbReference type="Proteomes" id="UP000254602"/>
    </source>
</evidence>
<accession>A0A379KEX3</accession>
<dbReference type="EMBL" id="UGUY01000001">
    <property type="protein sequence ID" value="SUD66044.1"/>
    <property type="molecule type" value="Genomic_DNA"/>
</dbReference>
<dbReference type="Pfam" id="PF08885">
    <property type="entry name" value="GSCFA"/>
    <property type="match status" value="1"/>
</dbReference>
<sequence length="310" mass="35087">MKYSGKEAFEIAKRNQHRLMQQWTADRKDYPAIAHKPKFTLPRSGKYFTIGSCFARNVENSLRAAGINVLSTVDKLPGDYFEIGGEARSGYQNVYTPGSILETIKLATTEKPYNSIVGSDDKSIDLLTSGLKPMDIETVQRIRDSLISMYKKLPESDALIITLGYNESWYHTPSESYINRTPSHVSLRRIIEEFEFEVLDYTRSLQLINHAITSINTLAPNCKIILTVSPVPLSATFSHTDIVTANQLSKSTLRAIASTLSEKYNFVDYFPSYEIIMNSERSKTFLEDGIHVRSEAVDNVIRQFKSIYLA</sequence>
<feature type="domain" description="GSCFA" evidence="1">
    <location>
        <begin position="48"/>
        <end position="304"/>
    </location>
</feature>
<dbReference type="GO" id="GO:0016788">
    <property type="term" value="F:hydrolase activity, acting on ester bonds"/>
    <property type="evidence" value="ECO:0007669"/>
    <property type="project" value="UniProtKB-ARBA"/>
</dbReference>
<dbReference type="InterPro" id="IPR014982">
    <property type="entry name" value="GSCFA"/>
</dbReference>
<proteinExistence type="predicted"/>
<dbReference type="RefSeq" id="WP_115272925.1">
    <property type="nucleotide sequence ID" value="NZ_JBJDNM010000001.1"/>
</dbReference>
<reference evidence="2 3" key="1">
    <citation type="submission" date="2018-06" db="EMBL/GenBank/DDBJ databases">
        <authorList>
            <consortium name="Pathogen Informatics"/>
            <person name="Doyle S."/>
        </authorList>
    </citation>
    <scope>NUCLEOTIDE SEQUENCE [LARGE SCALE GENOMIC DNA]</scope>
    <source>
        <strain evidence="2 3">NCTC7914</strain>
    </source>
</reference>
<protein>
    <submittedName>
        <fullName evidence="2">GSCFA family</fullName>
    </submittedName>
</protein>
<evidence type="ECO:0000259" key="1">
    <source>
        <dbReference type="Pfam" id="PF08885"/>
    </source>
</evidence>